<evidence type="ECO:0000313" key="4">
    <source>
        <dbReference type="EMBL" id="MCZ0859255.1"/>
    </source>
</evidence>
<reference evidence="4" key="1">
    <citation type="submission" date="2022-10" db="EMBL/GenBank/DDBJ databases">
        <title>Genome sequence of Actinomyces israelii ATCC 10048.</title>
        <authorList>
            <person name="Watt R.M."/>
            <person name="Tong W.M."/>
        </authorList>
    </citation>
    <scope>NUCLEOTIDE SEQUENCE</scope>
    <source>
        <strain evidence="4">ATCC 10048</strain>
    </source>
</reference>
<accession>A0ABT4IBZ2</accession>
<evidence type="ECO:0000259" key="3">
    <source>
        <dbReference type="Pfam" id="PF24837"/>
    </source>
</evidence>
<dbReference type="InterPro" id="IPR056303">
    <property type="entry name" value="AMIN-like"/>
</dbReference>
<feature type="region of interest" description="Disordered" evidence="1">
    <location>
        <begin position="21"/>
        <end position="106"/>
    </location>
</feature>
<name>A0ABT4IBZ2_9ACTO</name>
<keyword evidence="5" id="KW-1185">Reference proteome</keyword>
<dbReference type="Pfam" id="PF24837">
    <property type="entry name" value="AMIN-like"/>
    <property type="match status" value="1"/>
</dbReference>
<evidence type="ECO:0000256" key="2">
    <source>
        <dbReference type="SAM" id="SignalP"/>
    </source>
</evidence>
<feature type="compositionally biased region" description="Polar residues" evidence="1">
    <location>
        <begin position="88"/>
        <end position="99"/>
    </location>
</feature>
<feature type="compositionally biased region" description="Low complexity" evidence="1">
    <location>
        <begin position="36"/>
        <end position="57"/>
    </location>
</feature>
<dbReference type="PROSITE" id="PS51257">
    <property type="entry name" value="PROKAR_LIPOPROTEIN"/>
    <property type="match status" value="1"/>
</dbReference>
<feature type="signal peptide" evidence="2">
    <location>
        <begin position="1"/>
        <end position="26"/>
    </location>
</feature>
<keyword evidence="2" id="KW-0732">Signal</keyword>
<dbReference type="Proteomes" id="UP001072034">
    <property type="component" value="Unassembled WGS sequence"/>
</dbReference>
<proteinExistence type="predicted"/>
<feature type="region of interest" description="Disordered" evidence="1">
    <location>
        <begin position="159"/>
        <end position="184"/>
    </location>
</feature>
<gene>
    <name evidence="4" type="ORF">OHJ16_14525</name>
</gene>
<sequence>MKHRSPALLATVLLGGALTLSSCSRGAPTSDPTDEGGAPAGDASASAAPAADSTDAGRPSPSQTAGPGPLSEEEQDASGAPAWGTGSDGQEASEGSTLTVAEVRVGSHDDYSRIVLELDGEGTPGWKAPQWDTDVSTMGKGDPVTLEGDHTLVVHGTGLAAVPPSGQRTTSQQRLDLDKGDNDEGIEEAFVDPGFEGEFQVALGTDSQTYRVFTLSNPTRLVIDVADDDQGHDDQGDDSHDDDG</sequence>
<dbReference type="RefSeq" id="WP_268918507.1">
    <property type="nucleotide sequence ID" value="NZ_JAPTMY010000044.1"/>
</dbReference>
<protein>
    <submittedName>
        <fullName evidence="4">AMIN domain-containing protein</fullName>
    </submittedName>
</protein>
<dbReference type="EMBL" id="JAPTMY010000044">
    <property type="protein sequence ID" value="MCZ0859255.1"/>
    <property type="molecule type" value="Genomic_DNA"/>
</dbReference>
<feature type="region of interest" description="Disordered" evidence="1">
    <location>
        <begin position="224"/>
        <end position="244"/>
    </location>
</feature>
<feature type="region of interest" description="Disordered" evidence="1">
    <location>
        <begin position="120"/>
        <end position="140"/>
    </location>
</feature>
<evidence type="ECO:0000256" key="1">
    <source>
        <dbReference type="SAM" id="MobiDB-lite"/>
    </source>
</evidence>
<feature type="domain" description="AMIN-like" evidence="3">
    <location>
        <begin position="99"/>
        <end position="226"/>
    </location>
</feature>
<comment type="caution">
    <text evidence="4">The sequence shown here is derived from an EMBL/GenBank/DDBJ whole genome shotgun (WGS) entry which is preliminary data.</text>
</comment>
<feature type="chain" id="PRO_5047451695" evidence="2">
    <location>
        <begin position="27"/>
        <end position="244"/>
    </location>
</feature>
<organism evidence="4 5">
    <name type="scientific">Actinomyces israelii</name>
    <dbReference type="NCBI Taxonomy" id="1659"/>
    <lineage>
        <taxon>Bacteria</taxon>
        <taxon>Bacillati</taxon>
        <taxon>Actinomycetota</taxon>
        <taxon>Actinomycetes</taxon>
        <taxon>Actinomycetales</taxon>
        <taxon>Actinomycetaceae</taxon>
        <taxon>Actinomyces</taxon>
    </lineage>
</organism>
<evidence type="ECO:0000313" key="5">
    <source>
        <dbReference type="Proteomes" id="UP001072034"/>
    </source>
</evidence>